<dbReference type="EMBL" id="HBIQ01037834">
    <property type="protein sequence ID" value="CAE0549354.1"/>
    <property type="molecule type" value="Transcribed_RNA"/>
</dbReference>
<evidence type="ECO:0000259" key="2">
    <source>
        <dbReference type="Pfam" id="PF04059"/>
    </source>
</evidence>
<dbReference type="InterPro" id="IPR035979">
    <property type="entry name" value="RBD_domain_sf"/>
</dbReference>
<organism evidence="3">
    <name type="scientific">Strombidinopsis acuminata</name>
    <dbReference type="NCBI Taxonomy" id="141414"/>
    <lineage>
        <taxon>Eukaryota</taxon>
        <taxon>Sar</taxon>
        <taxon>Alveolata</taxon>
        <taxon>Ciliophora</taxon>
        <taxon>Intramacronucleata</taxon>
        <taxon>Spirotrichea</taxon>
        <taxon>Choreotrichia</taxon>
        <taxon>Choreotrichida</taxon>
        <taxon>Strombidinopsidae</taxon>
        <taxon>Strombidinopsis</taxon>
    </lineage>
</organism>
<feature type="region of interest" description="Disordered" evidence="1">
    <location>
        <begin position="118"/>
        <end position="140"/>
    </location>
</feature>
<accession>A0A7S3SC87</accession>
<evidence type="ECO:0000313" key="3">
    <source>
        <dbReference type="EMBL" id="CAE0549354.1"/>
    </source>
</evidence>
<dbReference type="GO" id="GO:0003676">
    <property type="term" value="F:nucleic acid binding"/>
    <property type="evidence" value="ECO:0007669"/>
    <property type="project" value="InterPro"/>
</dbReference>
<protein>
    <recommendedName>
        <fullName evidence="2">Mei2-like C-terminal RNA recognition motif domain-containing protein</fullName>
    </recommendedName>
</protein>
<dbReference type="Gene3D" id="3.30.70.330">
    <property type="match status" value="1"/>
</dbReference>
<name>A0A7S3SC87_9SPIT</name>
<sequence length="284" mass="31031">MVASMRNFMAAPLVVVKNTFLDVLAPPPPADLNRASTEPARNEQDVYETLDFDFSRFNAIRVPARDMIMAPQPLLPVCPEEAELGEADQVAPVPKAEPKVVPQATQWNAAPKAAVKPAPQCDAAPRTTAATQHGPRAAPGDRRTTLLLRNVPASYSRAMLLELLDSAGFCGKYDFVYLPINFSTKAGLGYAFVNLTDTAHVTAFWAAFDGFSHWKQPSEKVCQVVWSGQYQGLEANVEKYRNSAVVHASIPEEHRPCVLVDGVVAPFPRPSKALPVPTRNNKKN</sequence>
<dbReference type="InterPro" id="IPR012677">
    <property type="entry name" value="Nucleotide-bd_a/b_plait_sf"/>
</dbReference>
<dbReference type="SUPFAM" id="SSF54928">
    <property type="entry name" value="RNA-binding domain, RBD"/>
    <property type="match status" value="1"/>
</dbReference>
<dbReference type="InterPro" id="IPR007201">
    <property type="entry name" value="Mei2-like_Rrm_C"/>
</dbReference>
<evidence type="ECO:0000256" key="1">
    <source>
        <dbReference type="SAM" id="MobiDB-lite"/>
    </source>
</evidence>
<dbReference type="AlphaFoldDB" id="A0A7S3SC87"/>
<gene>
    <name evidence="3" type="ORF">SACU0126_LOCUS12258</name>
</gene>
<reference evidence="3" key="1">
    <citation type="submission" date="2021-01" db="EMBL/GenBank/DDBJ databases">
        <authorList>
            <person name="Corre E."/>
            <person name="Pelletier E."/>
            <person name="Niang G."/>
            <person name="Scheremetjew M."/>
            <person name="Finn R."/>
            <person name="Kale V."/>
            <person name="Holt S."/>
            <person name="Cochrane G."/>
            <person name="Meng A."/>
            <person name="Brown T."/>
            <person name="Cohen L."/>
        </authorList>
    </citation>
    <scope>NUCLEOTIDE SEQUENCE</scope>
    <source>
        <strain evidence="3">SPMC142</strain>
    </source>
</reference>
<feature type="domain" description="Mei2-like C-terminal RNA recognition motif" evidence="2">
    <location>
        <begin position="143"/>
        <end position="240"/>
    </location>
</feature>
<dbReference type="Pfam" id="PF04059">
    <property type="entry name" value="RRM_2"/>
    <property type="match status" value="1"/>
</dbReference>
<proteinExistence type="predicted"/>